<evidence type="ECO:0000313" key="2">
    <source>
        <dbReference type="EMBL" id="KAK2624062.1"/>
    </source>
</evidence>
<accession>A0AAD9WA51</accession>
<sequence length="545" mass="61935">MILTSTIFGQMYLHWSSNKGKLHQTTRTLSQLYVTSETTTAPRDMKSSSPIVPKLLSSTESERLALRKIRAKRRALTKRRPRSPLPRRPWVSIFRIQRLVTEACAQTLTEANQDLEEEVKGELREEWWMVVDDCFNVFWERLRCSGCGGICGAENWRNEGQGLNELERFLEKLRAEMDMSEPWELHEDEVDRWDMLLWDVEKAIATSRREGCVFAAEAAAQAEMERLRTEEARREEVIIEQAQRYRDAKDQEVSERENELQRFAAVGSPVQLYEDWKYEIKENGEDSNDSSDEEMKMNLNIGTEASRGGERDRAEVDILSTIDELDDDGLSVRVEGKPQGGSFQSRQGLCTADELDEEMDEEALSPMLSRLAGDAISTNEVAKPFMIDDLDELDDSDQDDKTEIETAPKQEQHSNLPDTIPKIEPVAAVPAPSSPMDETEVADDNFQPAIAKDTRKGSEACETDTSSSTQYLHKDSTIQDEDSRSLFCEEDEDMNDKSKELVAYFTGGDSEEDMEGGGYVDYIMSGNVRDLGGMVCRERDESEEL</sequence>
<dbReference type="Proteomes" id="UP001285354">
    <property type="component" value="Unassembled WGS sequence"/>
</dbReference>
<feature type="compositionally biased region" description="Acidic residues" evidence="1">
    <location>
        <begin position="388"/>
        <end position="398"/>
    </location>
</feature>
<evidence type="ECO:0000313" key="3">
    <source>
        <dbReference type="Proteomes" id="UP001285354"/>
    </source>
</evidence>
<reference evidence="2" key="1">
    <citation type="submission" date="2023-06" db="EMBL/GenBank/DDBJ databases">
        <title>Draft genome of Marssonina rosae.</title>
        <authorList>
            <person name="Cheng Q."/>
        </authorList>
    </citation>
    <scope>NUCLEOTIDE SEQUENCE</scope>
    <source>
        <strain evidence="2">R4</strain>
    </source>
</reference>
<name>A0AAD9WA51_9HELO</name>
<feature type="region of interest" description="Disordered" evidence="1">
    <location>
        <begin position="388"/>
        <end position="422"/>
    </location>
</feature>
<organism evidence="2 3">
    <name type="scientific">Diplocarpon rosae</name>
    <dbReference type="NCBI Taxonomy" id="946125"/>
    <lineage>
        <taxon>Eukaryota</taxon>
        <taxon>Fungi</taxon>
        <taxon>Dikarya</taxon>
        <taxon>Ascomycota</taxon>
        <taxon>Pezizomycotina</taxon>
        <taxon>Leotiomycetes</taxon>
        <taxon>Helotiales</taxon>
        <taxon>Drepanopezizaceae</taxon>
        <taxon>Diplocarpon</taxon>
    </lineage>
</organism>
<dbReference type="AlphaFoldDB" id="A0AAD9WA51"/>
<feature type="region of interest" description="Disordered" evidence="1">
    <location>
        <begin position="450"/>
        <end position="484"/>
    </location>
</feature>
<feature type="compositionally biased region" description="Basic and acidic residues" evidence="1">
    <location>
        <begin position="472"/>
        <end position="484"/>
    </location>
</feature>
<proteinExistence type="predicted"/>
<comment type="caution">
    <text evidence="2">The sequence shown here is derived from an EMBL/GenBank/DDBJ whole genome shotgun (WGS) entry which is preliminary data.</text>
</comment>
<protein>
    <submittedName>
        <fullName evidence="2">Uncharacterized protein</fullName>
    </submittedName>
</protein>
<gene>
    <name evidence="2" type="ORF">QTJ16_006696</name>
</gene>
<keyword evidence="3" id="KW-1185">Reference proteome</keyword>
<evidence type="ECO:0000256" key="1">
    <source>
        <dbReference type="SAM" id="MobiDB-lite"/>
    </source>
</evidence>
<feature type="compositionally biased region" description="Basic and acidic residues" evidence="1">
    <location>
        <begin position="399"/>
        <end position="412"/>
    </location>
</feature>
<dbReference type="EMBL" id="JAUBYV010000011">
    <property type="protein sequence ID" value="KAK2624062.1"/>
    <property type="molecule type" value="Genomic_DNA"/>
</dbReference>